<comment type="caution">
    <text evidence="2">The sequence shown here is derived from an EMBL/GenBank/DDBJ whole genome shotgun (WGS) entry which is preliminary data.</text>
</comment>
<organism evidence="2 3">
    <name type="scientific">Furfurilactobacillus curtus</name>
    <dbReference type="NCBI Taxonomy" id="1746200"/>
    <lineage>
        <taxon>Bacteria</taxon>
        <taxon>Bacillati</taxon>
        <taxon>Bacillota</taxon>
        <taxon>Bacilli</taxon>
        <taxon>Lactobacillales</taxon>
        <taxon>Lactobacillaceae</taxon>
        <taxon>Furfurilactobacillus</taxon>
    </lineage>
</organism>
<protein>
    <recommendedName>
        <fullName evidence="1">WxL Interacting Protein peptidoglycan binding domain-containing protein</fullName>
    </recommendedName>
</protein>
<sequence>MLFVGNYVVTAAGKDSFSVMPLQYGLPQKRSVTDYYSLFVKGGHEYQVTALIHNNGKHQLVVNARLLGSATSAKGTITYHNRSTGKLGKQNSFRRFIIGPTSKQIKVKAHGNQIVTFHLKAPKYRHGTYLGALAVSGTVHSNELVRNRVTYLKSIELSYSHILWKNRRLNLRMRTPVKHGVRQLIVVNAKARIISHVTLTIRTRTHGRILYRQRDFSMAPLTKWQVPLGKKGAAGHESMVVTLTKGHRTLAKIHEWGCK</sequence>
<reference evidence="2 3" key="1">
    <citation type="submission" date="2022-03" db="EMBL/GenBank/DDBJ databases">
        <title>Draft genome sequence of Furfurilactobacillus curtus JCM 31185.</title>
        <authorList>
            <person name="Suzuki S."/>
            <person name="Endo A."/>
            <person name="Kajikawa A."/>
        </authorList>
    </citation>
    <scope>NUCLEOTIDE SEQUENCE [LARGE SCALE GENOMIC DNA]</scope>
    <source>
        <strain evidence="2 3">JCM 31185</strain>
    </source>
</reference>
<evidence type="ECO:0000313" key="3">
    <source>
        <dbReference type="Proteomes" id="UP001628078"/>
    </source>
</evidence>
<evidence type="ECO:0000259" key="1">
    <source>
        <dbReference type="Pfam" id="PF06030"/>
    </source>
</evidence>
<name>A0ABQ5JS64_9LACO</name>
<feature type="domain" description="WxL Interacting Protein peptidoglycan binding" evidence="1">
    <location>
        <begin position="27"/>
        <end position="136"/>
    </location>
</feature>
<dbReference type="Pfam" id="PF06030">
    <property type="entry name" value="WxLIP_PGBD"/>
    <property type="match status" value="1"/>
</dbReference>
<dbReference type="EMBL" id="BQXO01000002">
    <property type="protein sequence ID" value="GKT05378.1"/>
    <property type="molecule type" value="Genomic_DNA"/>
</dbReference>
<accession>A0ABQ5JS64</accession>
<keyword evidence="3" id="KW-1185">Reference proteome</keyword>
<gene>
    <name evidence="2" type="ORF">JCM31185_06670</name>
</gene>
<evidence type="ECO:0000313" key="2">
    <source>
        <dbReference type="EMBL" id="GKT05378.1"/>
    </source>
</evidence>
<dbReference type="InterPro" id="IPR010317">
    <property type="entry name" value="WxLIP_PGBD"/>
</dbReference>
<dbReference type="Proteomes" id="UP001628078">
    <property type="component" value="Unassembled WGS sequence"/>
</dbReference>
<proteinExistence type="predicted"/>